<reference evidence="1 2" key="1">
    <citation type="journal article" date="2024" name="Int. J. Syst. Evol. Microbiol.">
        <title>Paenibacillus hexagrammi sp. nov., a novel bacterium isolated from the gut content of Hexagrammos agrammus.</title>
        <authorList>
            <person name="Jung H.K."/>
            <person name="Kim D.G."/>
            <person name="Zin H."/>
            <person name="Park J."/>
            <person name="Jung H."/>
            <person name="Kim Y.O."/>
            <person name="Kong H.J."/>
            <person name="Kim J.W."/>
            <person name="Kim Y.S."/>
        </authorList>
    </citation>
    <scope>NUCLEOTIDE SEQUENCE [LARGE SCALE GENOMIC DNA]</scope>
    <source>
        <strain evidence="1 2">YPD9-1</strain>
    </source>
</reference>
<dbReference type="Proteomes" id="UP001649230">
    <property type="component" value="Plasmid pYPD9-1"/>
</dbReference>
<proteinExistence type="predicted"/>
<protein>
    <submittedName>
        <fullName evidence="1">Uncharacterized protein</fullName>
    </submittedName>
</protein>
<keyword evidence="2" id="KW-1185">Reference proteome</keyword>
<evidence type="ECO:0000313" key="1">
    <source>
        <dbReference type="EMBL" id="UJF36567.1"/>
    </source>
</evidence>
<geneLocation type="plasmid" evidence="1 2">
    <name>pYPD9-1</name>
</geneLocation>
<sequence length="151" mass="17674">MFMVREQVPMVTGTSDFWAALAKKLSRNDHVSTEEFAALYYATVLVYNAYLRKEPSVLIVTLDDAKRIEELEERYQAPTYADMIQTLYITWSMEKPNGREFCEGSLRFSDAEYAERRQLVEREIAEMKTVAERYVANLDKLQVQTVTRKRP</sequence>
<accession>A0ABY3SUE8</accession>
<gene>
    <name evidence="1" type="ORF">L0M14_30735</name>
</gene>
<name>A0ABY3SUE8_9BACL</name>
<dbReference type="RefSeq" id="WP_235123117.1">
    <property type="nucleotide sequence ID" value="NZ_CP090979.1"/>
</dbReference>
<dbReference type="EMBL" id="CP090979">
    <property type="protein sequence ID" value="UJF36567.1"/>
    <property type="molecule type" value="Genomic_DNA"/>
</dbReference>
<organism evidence="1 2">
    <name type="scientific">Paenibacillus hexagrammi</name>
    <dbReference type="NCBI Taxonomy" id="2908839"/>
    <lineage>
        <taxon>Bacteria</taxon>
        <taxon>Bacillati</taxon>
        <taxon>Bacillota</taxon>
        <taxon>Bacilli</taxon>
        <taxon>Bacillales</taxon>
        <taxon>Paenibacillaceae</taxon>
        <taxon>Paenibacillus</taxon>
    </lineage>
</organism>
<evidence type="ECO:0000313" key="2">
    <source>
        <dbReference type="Proteomes" id="UP001649230"/>
    </source>
</evidence>
<keyword evidence="1" id="KW-0614">Plasmid</keyword>